<dbReference type="InterPro" id="IPR015994">
    <property type="entry name" value="PEPCK_ATP_CS"/>
</dbReference>
<dbReference type="InterPro" id="IPR008210">
    <property type="entry name" value="PEP_carboxykinase_N"/>
</dbReference>
<name>A0AAV2FBC0_9ROSI</name>
<keyword evidence="8" id="KW-0210">Decarboxylase</keyword>
<dbReference type="NCBIfam" id="TIGR00224">
    <property type="entry name" value="pckA"/>
    <property type="match status" value="1"/>
</dbReference>
<evidence type="ECO:0000256" key="5">
    <source>
        <dbReference type="ARBA" id="ARBA00022432"/>
    </source>
</evidence>
<gene>
    <name evidence="13" type="ORF">LTRI10_LOCUS36016</name>
</gene>
<keyword evidence="7" id="KW-0547">Nucleotide-binding</keyword>
<evidence type="ECO:0000256" key="12">
    <source>
        <dbReference type="SAM" id="MobiDB-lite"/>
    </source>
</evidence>
<organism evidence="13 14">
    <name type="scientific">Linum trigynum</name>
    <dbReference type="NCBI Taxonomy" id="586398"/>
    <lineage>
        <taxon>Eukaryota</taxon>
        <taxon>Viridiplantae</taxon>
        <taxon>Streptophyta</taxon>
        <taxon>Embryophyta</taxon>
        <taxon>Tracheophyta</taxon>
        <taxon>Spermatophyta</taxon>
        <taxon>Magnoliopsida</taxon>
        <taxon>eudicotyledons</taxon>
        <taxon>Gunneridae</taxon>
        <taxon>Pentapetalae</taxon>
        <taxon>rosids</taxon>
        <taxon>fabids</taxon>
        <taxon>Malpighiales</taxon>
        <taxon>Linaceae</taxon>
        <taxon>Linum</taxon>
    </lineage>
</organism>
<feature type="compositionally biased region" description="Low complexity" evidence="12">
    <location>
        <begin position="84"/>
        <end position="97"/>
    </location>
</feature>
<dbReference type="EMBL" id="OZ034819">
    <property type="protein sequence ID" value="CAL1395591.1"/>
    <property type="molecule type" value="Genomic_DNA"/>
</dbReference>
<feature type="compositionally biased region" description="Polar residues" evidence="12">
    <location>
        <begin position="1"/>
        <end position="24"/>
    </location>
</feature>
<reference evidence="13 14" key="1">
    <citation type="submission" date="2024-04" db="EMBL/GenBank/DDBJ databases">
        <authorList>
            <person name="Fracassetti M."/>
        </authorList>
    </citation>
    <scope>NUCLEOTIDE SEQUENCE [LARGE SCALE GENOMIC DNA]</scope>
</reference>
<dbReference type="PANTHER" id="PTHR30031:SF0">
    <property type="entry name" value="PHOSPHOENOLPYRUVATE CARBOXYKINASE (ATP)"/>
    <property type="match status" value="1"/>
</dbReference>
<keyword evidence="6" id="KW-0963">Cytoplasm</keyword>
<evidence type="ECO:0000256" key="2">
    <source>
        <dbReference type="ARBA" id="ARBA00004742"/>
    </source>
</evidence>
<dbReference type="Proteomes" id="UP001497516">
    <property type="component" value="Chromosome 6"/>
</dbReference>
<feature type="region of interest" description="Disordered" evidence="12">
    <location>
        <begin position="75"/>
        <end position="97"/>
    </location>
</feature>
<protein>
    <recommendedName>
        <fullName evidence="4">phosphoenolpyruvate carboxykinase (ATP)</fullName>
        <ecNumber evidence="4">4.1.1.49</ecNumber>
    </recommendedName>
</protein>
<comment type="similarity">
    <text evidence="3">Belongs to the phosphoenolpyruvate carboxykinase (ATP) family.</text>
</comment>
<dbReference type="GO" id="GO:0005524">
    <property type="term" value="F:ATP binding"/>
    <property type="evidence" value="ECO:0007669"/>
    <property type="project" value="UniProtKB-KW"/>
</dbReference>
<evidence type="ECO:0000256" key="10">
    <source>
        <dbReference type="ARBA" id="ARBA00023239"/>
    </source>
</evidence>
<evidence type="ECO:0000256" key="8">
    <source>
        <dbReference type="ARBA" id="ARBA00022793"/>
    </source>
</evidence>
<dbReference type="CDD" id="cd00484">
    <property type="entry name" value="PEPCK_ATP"/>
    <property type="match status" value="1"/>
</dbReference>
<dbReference type="NCBIfam" id="NF006821">
    <property type="entry name" value="PRK09344.1-3"/>
    <property type="match status" value="1"/>
</dbReference>
<feature type="region of interest" description="Disordered" evidence="12">
    <location>
        <begin position="130"/>
        <end position="149"/>
    </location>
</feature>
<dbReference type="SUPFAM" id="SSF68923">
    <property type="entry name" value="PEP carboxykinase N-terminal domain"/>
    <property type="match status" value="1"/>
</dbReference>
<dbReference type="PROSITE" id="PS00532">
    <property type="entry name" value="PEPCK_ATP"/>
    <property type="match status" value="1"/>
</dbReference>
<dbReference type="GO" id="GO:0005829">
    <property type="term" value="C:cytosol"/>
    <property type="evidence" value="ECO:0007669"/>
    <property type="project" value="TreeGrafter"/>
</dbReference>
<evidence type="ECO:0000313" key="13">
    <source>
        <dbReference type="EMBL" id="CAL1395591.1"/>
    </source>
</evidence>
<comment type="catalytic activity">
    <reaction evidence="11">
        <text>oxaloacetate + ATP = phosphoenolpyruvate + ADP + CO2</text>
        <dbReference type="Rhea" id="RHEA:18617"/>
        <dbReference type="ChEBI" id="CHEBI:16452"/>
        <dbReference type="ChEBI" id="CHEBI:16526"/>
        <dbReference type="ChEBI" id="CHEBI:30616"/>
        <dbReference type="ChEBI" id="CHEBI:58702"/>
        <dbReference type="ChEBI" id="CHEBI:456216"/>
        <dbReference type="EC" id="4.1.1.49"/>
    </reaction>
</comment>
<evidence type="ECO:0000256" key="11">
    <source>
        <dbReference type="ARBA" id="ARBA00047371"/>
    </source>
</evidence>
<keyword evidence="14" id="KW-1185">Reference proteome</keyword>
<dbReference type="HAMAP" id="MF_00453">
    <property type="entry name" value="PEPCK_ATP"/>
    <property type="match status" value="1"/>
</dbReference>
<evidence type="ECO:0000256" key="3">
    <source>
        <dbReference type="ARBA" id="ARBA00006052"/>
    </source>
</evidence>
<dbReference type="EC" id="4.1.1.49" evidence="4"/>
<sequence length="692" mass="75609">MASGGANNNGGEFSFASSPKTTGNRAGAGRNGLPKIQTQDNGKKLSRQSSAAARAEDLCYDDSATPVKAQTLDELHSLQKKRSTPSTPITAGTTPAGAAANQGAFFTAMSEEDRQRQQLQSISASLASLTRETGPKVVKGDPARSSTPKVAQVEHYTPSISVTDSSMKFTHVLYNLSPAELYEQAIKYEKGSFITSTGALATLSGAKTGRSPRDKRVVRDDTTEDDLWWGKGSPNIEMDEHTFMVNRERAVDYLNSLDKVFVNDQFLNWDPEHRIKVRIVSARAYHSLFMHNMCIRATPEELESFGTPDFTIYNAGQFPCNRYTHYMTSSTSIDLNLGRREMVILGTQYAGEMKKGLFGVMHYLMPLRGILSLHSGCNMGKDGDVALFFGLSGTGKTTLSTDHNRYLIGDDEHCWSDNGVSNIEGGCYAKCIDLSAEKEPDIFNAIKFGTVLENVVFDEHTREVDYTDKSVTENTRAAYPIEYIPNAKLPCVGPHPKNVILLACDAFGVLPPVSKLSLAQTMYHFISGYTALVAGTEDGIKEPQATFSACFGAAFIMMHPTRYAAMLAEKMQKHGATGWLVNTGWSGGSYGSGSRIKLSYTRKIINAIHSGELLEANYSKTEIFGLEIPTAIEGVPSEILQPANTWSDKKAYNETLLKLGGLFKKNFEVFANHKIGKDGKLTVQILAAGPVF</sequence>
<dbReference type="PANTHER" id="PTHR30031">
    <property type="entry name" value="PHOSPHOENOLPYRUVATE CARBOXYKINASE ATP"/>
    <property type="match status" value="1"/>
</dbReference>
<evidence type="ECO:0000256" key="7">
    <source>
        <dbReference type="ARBA" id="ARBA00022741"/>
    </source>
</evidence>
<proteinExistence type="inferred from homology"/>
<dbReference type="GO" id="GO:0006094">
    <property type="term" value="P:gluconeogenesis"/>
    <property type="evidence" value="ECO:0007669"/>
    <property type="project" value="UniProtKB-KW"/>
</dbReference>
<keyword evidence="9" id="KW-0067">ATP-binding</keyword>
<dbReference type="Pfam" id="PF01293">
    <property type="entry name" value="PEPCK_ATP"/>
    <property type="match status" value="1"/>
</dbReference>
<evidence type="ECO:0000256" key="4">
    <source>
        <dbReference type="ARBA" id="ARBA00012363"/>
    </source>
</evidence>
<evidence type="ECO:0000313" key="14">
    <source>
        <dbReference type="Proteomes" id="UP001497516"/>
    </source>
</evidence>
<dbReference type="FunFam" id="2.170.8.10:FF:000001">
    <property type="entry name" value="Phosphoenolpyruvate carboxykinase (ATP)"/>
    <property type="match status" value="1"/>
</dbReference>
<evidence type="ECO:0000256" key="9">
    <source>
        <dbReference type="ARBA" id="ARBA00022840"/>
    </source>
</evidence>
<dbReference type="Gene3D" id="2.170.8.10">
    <property type="entry name" value="Phosphoenolpyruvate Carboxykinase, domain 2"/>
    <property type="match status" value="1"/>
</dbReference>
<dbReference type="InterPro" id="IPR013035">
    <property type="entry name" value="PEP_carboxykinase_C"/>
</dbReference>
<dbReference type="SUPFAM" id="SSF53795">
    <property type="entry name" value="PEP carboxykinase-like"/>
    <property type="match status" value="1"/>
</dbReference>
<comment type="pathway">
    <text evidence="2">Carbohydrate biosynthesis; gluconeogenesis.</text>
</comment>
<dbReference type="Gene3D" id="3.90.228.20">
    <property type="match status" value="1"/>
</dbReference>
<dbReference type="GO" id="GO:0004612">
    <property type="term" value="F:phosphoenolpyruvate carboxykinase (ATP) activity"/>
    <property type="evidence" value="ECO:0007669"/>
    <property type="project" value="UniProtKB-EC"/>
</dbReference>
<dbReference type="Gene3D" id="3.40.449.10">
    <property type="entry name" value="Phosphoenolpyruvate Carboxykinase, domain 1"/>
    <property type="match status" value="1"/>
</dbReference>
<keyword evidence="10" id="KW-0456">Lyase</keyword>
<evidence type="ECO:0000256" key="6">
    <source>
        <dbReference type="ARBA" id="ARBA00022490"/>
    </source>
</evidence>
<dbReference type="NCBIfam" id="NF006820">
    <property type="entry name" value="PRK09344.1-2"/>
    <property type="match status" value="1"/>
</dbReference>
<feature type="region of interest" description="Disordered" evidence="12">
    <location>
        <begin position="1"/>
        <end position="63"/>
    </location>
</feature>
<comment type="subcellular location">
    <subcellularLocation>
        <location evidence="1">Cytoplasm</location>
    </subcellularLocation>
</comment>
<keyword evidence="5" id="KW-0312">Gluconeogenesis</keyword>
<dbReference type="FunFam" id="3.40.449.10:FF:000009">
    <property type="entry name" value="Uncharacterized protein"/>
    <property type="match status" value="1"/>
</dbReference>
<accession>A0AAV2FBC0</accession>
<dbReference type="AlphaFoldDB" id="A0AAV2FBC0"/>
<dbReference type="InterPro" id="IPR001272">
    <property type="entry name" value="PEP_carboxykinase_ATP"/>
</dbReference>
<evidence type="ECO:0000256" key="1">
    <source>
        <dbReference type="ARBA" id="ARBA00004496"/>
    </source>
</evidence>